<dbReference type="InterPro" id="IPR000835">
    <property type="entry name" value="HTH_MarR-typ"/>
</dbReference>
<evidence type="ECO:0000256" key="2">
    <source>
        <dbReference type="ARBA" id="ARBA00023125"/>
    </source>
</evidence>
<evidence type="ECO:0000313" key="7">
    <source>
        <dbReference type="Proteomes" id="UP001138661"/>
    </source>
</evidence>
<evidence type="ECO:0000256" key="3">
    <source>
        <dbReference type="ARBA" id="ARBA00023163"/>
    </source>
</evidence>
<keyword evidence="1" id="KW-0805">Transcription regulation</keyword>
<dbReference type="GO" id="GO:0030246">
    <property type="term" value="F:carbohydrate binding"/>
    <property type="evidence" value="ECO:0007669"/>
    <property type="project" value="InterPro"/>
</dbReference>
<evidence type="ECO:0000313" key="6">
    <source>
        <dbReference type="EMBL" id="MBW4710114.1"/>
    </source>
</evidence>
<organism evidence="6 7">
    <name type="scientific">Roseobacter insulae</name>
    <dbReference type="NCBI Taxonomy" id="2859783"/>
    <lineage>
        <taxon>Bacteria</taxon>
        <taxon>Pseudomonadati</taxon>
        <taxon>Pseudomonadota</taxon>
        <taxon>Alphaproteobacteria</taxon>
        <taxon>Rhodobacterales</taxon>
        <taxon>Roseobacteraceae</taxon>
        <taxon>Roseobacter</taxon>
    </lineage>
</organism>
<dbReference type="RefSeq" id="WP_219506296.1">
    <property type="nucleotide sequence ID" value="NZ_JAHXDN010000006.1"/>
</dbReference>
<dbReference type="AlphaFoldDB" id="A0A9X1K2D6"/>
<dbReference type="InterPro" id="IPR007324">
    <property type="entry name" value="Sugar-bd_dom_put"/>
</dbReference>
<keyword evidence="3" id="KW-0804">Transcription</keyword>
<dbReference type="Pfam" id="PF12802">
    <property type="entry name" value="MarR_2"/>
    <property type="match status" value="1"/>
</dbReference>
<dbReference type="PANTHER" id="PTHR34294:SF1">
    <property type="entry name" value="TRANSCRIPTIONAL REGULATOR LSRR"/>
    <property type="match status" value="1"/>
</dbReference>
<feature type="domain" description="HTH marR-type" evidence="5">
    <location>
        <begin position="20"/>
        <end position="56"/>
    </location>
</feature>
<evidence type="ECO:0000259" key="5">
    <source>
        <dbReference type="Pfam" id="PF12802"/>
    </source>
</evidence>
<evidence type="ECO:0000259" key="4">
    <source>
        <dbReference type="Pfam" id="PF04198"/>
    </source>
</evidence>
<dbReference type="EMBL" id="JAHXDN010000006">
    <property type="protein sequence ID" value="MBW4710114.1"/>
    <property type="molecule type" value="Genomic_DNA"/>
</dbReference>
<feature type="domain" description="Sugar-binding" evidence="4">
    <location>
        <begin position="63"/>
        <end position="316"/>
    </location>
</feature>
<dbReference type="GO" id="GO:0003677">
    <property type="term" value="F:DNA binding"/>
    <property type="evidence" value="ECO:0007669"/>
    <property type="project" value="UniProtKB-KW"/>
</dbReference>
<dbReference type="InterPro" id="IPR051054">
    <property type="entry name" value="SorC_transcr_regulators"/>
</dbReference>
<keyword evidence="2" id="KW-0238">DNA-binding</keyword>
<dbReference type="Proteomes" id="UP001138661">
    <property type="component" value="Unassembled WGS sequence"/>
</dbReference>
<proteinExistence type="predicted"/>
<accession>A0A9X1K2D6</accession>
<dbReference type="GO" id="GO:0003700">
    <property type="term" value="F:DNA-binding transcription factor activity"/>
    <property type="evidence" value="ECO:0007669"/>
    <property type="project" value="InterPro"/>
</dbReference>
<gene>
    <name evidence="6" type="ORF">KX928_20200</name>
</gene>
<reference evidence="6" key="1">
    <citation type="submission" date="2021-07" db="EMBL/GenBank/DDBJ databases">
        <title>Roseobacter insulae sp. nov., isolated from a tidal flat.</title>
        <authorList>
            <person name="Park S."/>
            <person name="Yoon J.-H."/>
        </authorList>
    </citation>
    <scope>NUCLEOTIDE SEQUENCE</scope>
    <source>
        <strain evidence="6">YSTF-M11</strain>
    </source>
</reference>
<evidence type="ECO:0000256" key="1">
    <source>
        <dbReference type="ARBA" id="ARBA00023015"/>
    </source>
</evidence>
<name>A0A9X1K2D6_9RHOB</name>
<keyword evidence="7" id="KW-1185">Reference proteome</keyword>
<dbReference type="PANTHER" id="PTHR34294">
    <property type="entry name" value="TRANSCRIPTIONAL REGULATOR-RELATED"/>
    <property type="match status" value="1"/>
</dbReference>
<comment type="caution">
    <text evidence="6">The sequence shown here is derived from an EMBL/GenBank/DDBJ whole genome shotgun (WGS) entry which is preliminary data.</text>
</comment>
<dbReference type="Pfam" id="PF04198">
    <property type="entry name" value="Sugar-bind"/>
    <property type="match status" value="1"/>
</dbReference>
<protein>
    <submittedName>
        <fullName evidence="6">Sugar-binding transcriptional regulator</fullName>
    </submittedName>
</protein>
<sequence length="316" mass="33689">MAAKPGSEELAIDLAARAGWMYYLGGMTQDHIARELGISRQRAQRLVARAVADGLIGVRLNHPIAACLELERALKARFGLSLARVAPALPEGMDPVKSIAPVAAKEIERVLKNTDALVISLGTGRTLRQVVDEMPVLDLPKHKLVSLIGNAARDGSATVYQVIMRLADRIGARHYPLALPLNAESEADRDFHMGLRHVQTALKLARECDMAFVGIGDVSHTAPMIIDGFIDREEIDALLARGAVGEIVGWAFDGDGKYLEGGSNARINGVRADTAGTPVVCIAAGENKYKALAAALKGQLITGLITDETSALHLLA</sequence>